<evidence type="ECO:0000313" key="5">
    <source>
        <dbReference type="Proteomes" id="UP000538666"/>
    </source>
</evidence>
<evidence type="ECO:0000313" key="4">
    <source>
        <dbReference type="EMBL" id="MBB6142989.1"/>
    </source>
</evidence>
<sequence length="233" mass="25313">MRLNSFSIATMLVCSSLSLNAQDTRPVSAATAPLQTESRPSAISPEKSAKIDEMLTVTGTKSELSEVLSQGKTALKMFASRKVVVPGESLEKNKGISPEEKKLSEDYRAEINKIADTEFGIENLEAAMVRYCADNFSDENIDGIIAFYKSPAGKAMLEKGPALNHVAYDFMEKLKTRLGSETDQITTAYIEKRNVIHPPLIAEPAVTPKTAKPDTRTSTNREPETGADGDGPE</sequence>
<organism evidence="4 5">
    <name type="scientific">Silvibacterium bohemicum</name>
    <dbReference type="NCBI Taxonomy" id="1577686"/>
    <lineage>
        <taxon>Bacteria</taxon>
        <taxon>Pseudomonadati</taxon>
        <taxon>Acidobacteriota</taxon>
        <taxon>Terriglobia</taxon>
        <taxon>Terriglobales</taxon>
        <taxon>Acidobacteriaceae</taxon>
        <taxon>Silvibacterium</taxon>
    </lineage>
</organism>
<feature type="signal peptide" evidence="2">
    <location>
        <begin position="1"/>
        <end position="21"/>
    </location>
</feature>
<dbReference type="RefSeq" id="WP_050061938.1">
    <property type="nucleotide sequence ID" value="NZ_JACHEK010000002.1"/>
</dbReference>
<feature type="compositionally biased region" description="Basic and acidic residues" evidence="1">
    <location>
        <begin position="211"/>
        <end position="224"/>
    </location>
</feature>
<evidence type="ECO:0000256" key="2">
    <source>
        <dbReference type="SAM" id="SignalP"/>
    </source>
</evidence>
<dbReference type="InterPro" id="IPR018637">
    <property type="entry name" value="DUF2059"/>
</dbReference>
<feature type="chain" id="PRO_5032904254" description="DUF2059 domain-containing protein" evidence="2">
    <location>
        <begin position="22"/>
        <end position="233"/>
    </location>
</feature>
<gene>
    <name evidence="4" type="ORF">HNQ77_000933</name>
</gene>
<evidence type="ECO:0000256" key="1">
    <source>
        <dbReference type="SAM" id="MobiDB-lite"/>
    </source>
</evidence>
<keyword evidence="2" id="KW-0732">Signal</keyword>
<comment type="caution">
    <text evidence="4">The sequence shown here is derived from an EMBL/GenBank/DDBJ whole genome shotgun (WGS) entry which is preliminary data.</text>
</comment>
<dbReference type="Proteomes" id="UP000538666">
    <property type="component" value="Unassembled WGS sequence"/>
</dbReference>
<feature type="region of interest" description="Disordered" evidence="1">
    <location>
        <begin position="200"/>
        <end position="233"/>
    </location>
</feature>
<protein>
    <recommendedName>
        <fullName evidence="3">DUF2059 domain-containing protein</fullName>
    </recommendedName>
</protein>
<dbReference type="Pfam" id="PF09832">
    <property type="entry name" value="DUF2059"/>
    <property type="match status" value="1"/>
</dbReference>
<reference evidence="4 5" key="1">
    <citation type="submission" date="2020-08" db="EMBL/GenBank/DDBJ databases">
        <title>Genomic Encyclopedia of Type Strains, Phase IV (KMG-IV): sequencing the most valuable type-strain genomes for metagenomic binning, comparative biology and taxonomic classification.</title>
        <authorList>
            <person name="Goeker M."/>
        </authorList>
    </citation>
    <scope>NUCLEOTIDE SEQUENCE [LARGE SCALE GENOMIC DNA]</scope>
    <source>
        <strain evidence="4 5">DSM 103733</strain>
    </source>
</reference>
<accession>A0A841JTB9</accession>
<feature type="domain" description="DUF2059" evidence="3">
    <location>
        <begin position="123"/>
        <end position="172"/>
    </location>
</feature>
<name>A0A841JTB9_9BACT</name>
<evidence type="ECO:0000259" key="3">
    <source>
        <dbReference type="Pfam" id="PF09832"/>
    </source>
</evidence>
<dbReference type="AlphaFoldDB" id="A0A841JTB9"/>
<dbReference type="EMBL" id="JACHEK010000002">
    <property type="protein sequence ID" value="MBB6142989.1"/>
    <property type="molecule type" value="Genomic_DNA"/>
</dbReference>
<keyword evidence="5" id="KW-1185">Reference proteome</keyword>
<proteinExistence type="predicted"/>